<sequence>MTNVHVLSPPVAPAGGAHPPDATVPEAAVRSWPAAGTVALALPPALLALGLSVAGIGARSMWNDEYASWYAATLSFGDLAKLLANVDAVVAPYYLFLHFWIDLFGDSQTSLRVPSALATAATAALVAMLGRRLFDTGVGLTAGLIFAGLPAATRYGQEARPYAFAIGFATLATLLLLRALERPTWRRWILYGAGLVLAGLMHIVTLTVLLAHAVFMWRAFRVSGDLRLLRWLAGASLAVTAALPLAAKGSEQSSVISWIRADGEALTSLPVRIFGSWQVALVVGAAALLATALLWARHRGPVVLLLSWALFPPLWCYVTFPVLHLFLHRYLLFTVPAWTLLAAALGFSLTRYIRRAAARVPLSLSGLLVAVAVLAVSGPGQQAARHSPVYGEPDFHSAALALAAVAAPDDGIAYAGTTRNGRRAFDYEVRRLGLLRDVLVERTSQQNGTFGAQECVDPGPCVGDTRRIWLVSTTAANLDPMDGMPGPTQGFLLTAYTLSEYRSFEQIRIFRLDRKDPR</sequence>
<dbReference type="GO" id="GO:0010041">
    <property type="term" value="P:response to iron(III) ion"/>
    <property type="evidence" value="ECO:0007669"/>
    <property type="project" value="TreeGrafter"/>
</dbReference>
<feature type="transmembrane region" description="Helical" evidence="8">
    <location>
        <begin position="330"/>
        <end position="349"/>
    </location>
</feature>
<evidence type="ECO:0000256" key="7">
    <source>
        <dbReference type="ARBA" id="ARBA00023136"/>
    </source>
</evidence>
<dbReference type="EMBL" id="BOMQ01000016">
    <property type="protein sequence ID" value="GIE47688.1"/>
    <property type="molecule type" value="Genomic_DNA"/>
</dbReference>
<keyword evidence="7 8" id="KW-0472">Membrane</keyword>
<evidence type="ECO:0000259" key="9">
    <source>
        <dbReference type="Pfam" id="PF13231"/>
    </source>
</evidence>
<dbReference type="AlphaFoldDB" id="A0A919MMR2"/>
<feature type="transmembrane region" description="Helical" evidence="8">
    <location>
        <begin position="113"/>
        <end position="130"/>
    </location>
</feature>
<evidence type="ECO:0000256" key="4">
    <source>
        <dbReference type="ARBA" id="ARBA00022679"/>
    </source>
</evidence>
<evidence type="ECO:0000256" key="8">
    <source>
        <dbReference type="SAM" id="Phobius"/>
    </source>
</evidence>
<keyword evidence="6 8" id="KW-1133">Transmembrane helix</keyword>
<feature type="transmembrane region" description="Helical" evidence="8">
    <location>
        <begin position="356"/>
        <end position="376"/>
    </location>
</feature>
<proteinExistence type="predicted"/>
<keyword evidence="2" id="KW-1003">Cell membrane</keyword>
<evidence type="ECO:0000256" key="1">
    <source>
        <dbReference type="ARBA" id="ARBA00004651"/>
    </source>
</evidence>
<evidence type="ECO:0000313" key="10">
    <source>
        <dbReference type="EMBL" id="GIE47688.1"/>
    </source>
</evidence>
<dbReference type="InterPro" id="IPR038731">
    <property type="entry name" value="RgtA/B/C-like"/>
</dbReference>
<comment type="subcellular location">
    <subcellularLocation>
        <location evidence="1">Cell membrane</location>
        <topology evidence="1">Multi-pass membrane protein</topology>
    </subcellularLocation>
</comment>
<evidence type="ECO:0000313" key="11">
    <source>
        <dbReference type="Proteomes" id="UP000647172"/>
    </source>
</evidence>
<keyword evidence="3" id="KW-0328">Glycosyltransferase</keyword>
<feature type="transmembrane region" description="Helical" evidence="8">
    <location>
        <begin position="277"/>
        <end position="296"/>
    </location>
</feature>
<dbReference type="GO" id="GO:0016763">
    <property type="term" value="F:pentosyltransferase activity"/>
    <property type="evidence" value="ECO:0007669"/>
    <property type="project" value="TreeGrafter"/>
</dbReference>
<keyword evidence="4" id="KW-0808">Transferase</keyword>
<evidence type="ECO:0000256" key="6">
    <source>
        <dbReference type="ARBA" id="ARBA00022989"/>
    </source>
</evidence>
<accession>A0A919MMR2</accession>
<feature type="transmembrane region" description="Helical" evidence="8">
    <location>
        <begin position="136"/>
        <end position="155"/>
    </location>
</feature>
<reference evidence="10" key="1">
    <citation type="submission" date="2021-01" db="EMBL/GenBank/DDBJ databases">
        <title>Whole genome shotgun sequence of Actinoplanes nipponensis NBRC 14063.</title>
        <authorList>
            <person name="Komaki H."/>
            <person name="Tamura T."/>
        </authorList>
    </citation>
    <scope>NUCLEOTIDE SEQUENCE</scope>
    <source>
        <strain evidence="10">NBRC 14063</strain>
    </source>
</reference>
<dbReference type="InterPro" id="IPR050297">
    <property type="entry name" value="LipidA_mod_glycosyltrf_83"/>
</dbReference>
<protein>
    <recommendedName>
        <fullName evidence="9">Glycosyltransferase RgtA/B/C/D-like domain-containing protein</fullName>
    </recommendedName>
</protein>
<feature type="transmembrane region" description="Helical" evidence="8">
    <location>
        <begin position="82"/>
        <end position="101"/>
    </location>
</feature>
<evidence type="ECO:0000256" key="2">
    <source>
        <dbReference type="ARBA" id="ARBA00022475"/>
    </source>
</evidence>
<evidence type="ECO:0000256" key="3">
    <source>
        <dbReference type="ARBA" id="ARBA00022676"/>
    </source>
</evidence>
<keyword evidence="5 8" id="KW-0812">Transmembrane</keyword>
<feature type="domain" description="Glycosyltransferase RgtA/B/C/D-like" evidence="9">
    <location>
        <begin position="95"/>
        <end position="216"/>
    </location>
</feature>
<dbReference type="PANTHER" id="PTHR33908">
    <property type="entry name" value="MANNOSYLTRANSFERASE YKCB-RELATED"/>
    <property type="match status" value="1"/>
</dbReference>
<evidence type="ECO:0000256" key="5">
    <source>
        <dbReference type="ARBA" id="ARBA00022692"/>
    </source>
</evidence>
<dbReference type="GO" id="GO:0009103">
    <property type="term" value="P:lipopolysaccharide biosynthetic process"/>
    <property type="evidence" value="ECO:0007669"/>
    <property type="project" value="UniProtKB-ARBA"/>
</dbReference>
<feature type="transmembrane region" description="Helical" evidence="8">
    <location>
        <begin position="162"/>
        <end position="180"/>
    </location>
</feature>
<gene>
    <name evidence="10" type="ORF">Ani05nite_12220</name>
</gene>
<dbReference type="Proteomes" id="UP000647172">
    <property type="component" value="Unassembled WGS sequence"/>
</dbReference>
<feature type="transmembrane region" description="Helical" evidence="8">
    <location>
        <begin position="40"/>
        <end position="62"/>
    </location>
</feature>
<feature type="transmembrane region" description="Helical" evidence="8">
    <location>
        <begin position="192"/>
        <end position="216"/>
    </location>
</feature>
<dbReference type="RefSeq" id="WP_203765879.1">
    <property type="nucleotide sequence ID" value="NZ_BAAAYJ010000065.1"/>
</dbReference>
<name>A0A919MMR2_9ACTN</name>
<dbReference type="GO" id="GO:0005886">
    <property type="term" value="C:plasma membrane"/>
    <property type="evidence" value="ECO:0007669"/>
    <property type="project" value="UniProtKB-SubCell"/>
</dbReference>
<feature type="transmembrane region" description="Helical" evidence="8">
    <location>
        <begin position="303"/>
        <end position="324"/>
    </location>
</feature>
<comment type="caution">
    <text evidence="10">The sequence shown here is derived from an EMBL/GenBank/DDBJ whole genome shotgun (WGS) entry which is preliminary data.</text>
</comment>
<dbReference type="PANTHER" id="PTHR33908:SF3">
    <property type="entry name" value="UNDECAPRENYL PHOSPHATE-ALPHA-4-AMINO-4-DEOXY-L-ARABINOSE ARABINOSYL TRANSFERASE"/>
    <property type="match status" value="1"/>
</dbReference>
<organism evidence="10 11">
    <name type="scientific">Actinoplanes nipponensis</name>
    <dbReference type="NCBI Taxonomy" id="135950"/>
    <lineage>
        <taxon>Bacteria</taxon>
        <taxon>Bacillati</taxon>
        <taxon>Actinomycetota</taxon>
        <taxon>Actinomycetes</taxon>
        <taxon>Micromonosporales</taxon>
        <taxon>Micromonosporaceae</taxon>
        <taxon>Actinoplanes</taxon>
    </lineage>
</organism>
<dbReference type="Pfam" id="PF13231">
    <property type="entry name" value="PMT_2"/>
    <property type="match status" value="1"/>
</dbReference>
<keyword evidence="11" id="KW-1185">Reference proteome</keyword>